<dbReference type="Pfam" id="PF03772">
    <property type="entry name" value="Competence"/>
    <property type="match status" value="1"/>
</dbReference>
<dbReference type="CDD" id="cd07731">
    <property type="entry name" value="ComA-like_MBL-fold"/>
    <property type="match status" value="1"/>
</dbReference>
<name>A0ABX3KYJ1_9PAST</name>
<dbReference type="EMBL" id="MLAA01000012">
    <property type="protein sequence ID" value="OOF70368.1"/>
    <property type="molecule type" value="Genomic_DNA"/>
</dbReference>
<dbReference type="InterPro" id="IPR025405">
    <property type="entry name" value="DUF4131"/>
</dbReference>
<feature type="transmembrane region" description="Helical" evidence="6">
    <location>
        <begin position="317"/>
        <end position="335"/>
    </location>
</feature>
<feature type="transmembrane region" description="Helical" evidence="6">
    <location>
        <begin position="58"/>
        <end position="80"/>
    </location>
</feature>
<dbReference type="InterPro" id="IPR036866">
    <property type="entry name" value="RibonucZ/Hydroxyglut_hydro"/>
</dbReference>
<keyword evidence="5 6" id="KW-0472">Membrane</keyword>
<dbReference type="Gene3D" id="3.60.15.10">
    <property type="entry name" value="Ribonuclease Z/Hydroxyacylglutathione hydrolase-like"/>
    <property type="match status" value="1"/>
</dbReference>
<gene>
    <name evidence="8" type="ORF">BKG89_03900</name>
</gene>
<evidence type="ECO:0000256" key="5">
    <source>
        <dbReference type="ARBA" id="ARBA00023136"/>
    </source>
</evidence>
<evidence type="ECO:0000313" key="9">
    <source>
        <dbReference type="Proteomes" id="UP000188820"/>
    </source>
</evidence>
<feature type="domain" description="Metallo-beta-lactamase" evidence="7">
    <location>
        <begin position="558"/>
        <end position="744"/>
    </location>
</feature>
<accession>A0ABX3KYJ1</accession>
<dbReference type="InterPro" id="IPR004477">
    <property type="entry name" value="ComEC_N"/>
</dbReference>
<dbReference type="SMART" id="SM00849">
    <property type="entry name" value="Lactamase_B"/>
    <property type="match status" value="1"/>
</dbReference>
<dbReference type="NCBIfam" id="TIGR00361">
    <property type="entry name" value="ComEC_Rec2"/>
    <property type="match status" value="1"/>
</dbReference>
<dbReference type="SUPFAM" id="SSF56281">
    <property type="entry name" value="Metallo-hydrolase/oxidoreductase"/>
    <property type="match status" value="1"/>
</dbReference>
<dbReference type="InterPro" id="IPR035681">
    <property type="entry name" value="ComA-like_MBL"/>
</dbReference>
<feature type="transmembrane region" description="Helical" evidence="6">
    <location>
        <begin position="374"/>
        <end position="394"/>
    </location>
</feature>
<keyword evidence="9" id="KW-1185">Reference proteome</keyword>
<dbReference type="PANTHER" id="PTHR30619:SF1">
    <property type="entry name" value="RECOMBINATION PROTEIN 2"/>
    <property type="match status" value="1"/>
</dbReference>
<proteinExistence type="predicted"/>
<evidence type="ECO:0000256" key="1">
    <source>
        <dbReference type="ARBA" id="ARBA00004651"/>
    </source>
</evidence>
<dbReference type="PANTHER" id="PTHR30619">
    <property type="entry name" value="DNA INTERNALIZATION/COMPETENCE PROTEIN COMEC/REC2"/>
    <property type="match status" value="1"/>
</dbReference>
<protein>
    <submittedName>
        <fullName evidence="8">DNA internalization-related competence protein ComEC/Rec2</fullName>
    </submittedName>
</protein>
<reference evidence="8 9" key="1">
    <citation type="submission" date="2016-10" db="EMBL/GenBank/DDBJ databases">
        <title>Rodentibacter gen. nov. and new species.</title>
        <authorList>
            <person name="Christensen H."/>
        </authorList>
    </citation>
    <scope>NUCLEOTIDE SEQUENCE [LARGE SCALE GENOMIC DNA]</scope>
    <source>
        <strain evidence="8 9">1998236014</strain>
    </source>
</reference>
<evidence type="ECO:0000256" key="2">
    <source>
        <dbReference type="ARBA" id="ARBA00022475"/>
    </source>
</evidence>
<feature type="transmembrane region" description="Helical" evidence="6">
    <location>
        <begin position="6"/>
        <end position="27"/>
    </location>
</feature>
<comment type="caution">
    <text evidence="8">The sequence shown here is derived from an EMBL/GenBank/DDBJ whole genome shotgun (WGS) entry which is preliminary data.</text>
</comment>
<evidence type="ECO:0000256" key="3">
    <source>
        <dbReference type="ARBA" id="ARBA00022692"/>
    </source>
</evidence>
<feature type="transmembrane region" description="Helical" evidence="6">
    <location>
        <begin position="235"/>
        <end position="255"/>
    </location>
</feature>
<feature type="transmembrane region" description="Helical" evidence="6">
    <location>
        <begin position="34"/>
        <end position="52"/>
    </location>
</feature>
<dbReference type="RefSeq" id="WP_077462885.1">
    <property type="nucleotide sequence ID" value="NZ_MLAA01000012.1"/>
</dbReference>
<feature type="transmembrane region" description="Helical" evidence="6">
    <location>
        <begin position="267"/>
        <end position="287"/>
    </location>
</feature>
<evidence type="ECO:0000256" key="6">
    <source>
        <dbReference type="SAM" id="Phobius"/>
    </source>
</evidence>
<keyword evidence="4 6" id="KW-1133">Transmembrane helix</keyword>
<keyword evidence="3 6" id="KW-0812">Transmembrane</keyword>
<sequence>MKPDLFTLIAFPIISSFSLLILPDILLLSWHTALLFNLPLVMTALYCYWFNYLFLTRLIIYLCGFIICLAFTHSQALTLLHQADQIARTLPNIQTELKIEEILHQKDYQTLIASVQLSPNIPPQRLLVNWKHPERPFIGEIWNSEIKLKSISSRLNFGGFDRQKWYLSKKITARTTITKATKKNSNYSWRQQKLYQALQQTTNLPRQGLLLALGFGERAWLPSDMWQEYQQTNTAHLLAISGLHIGLAMAIGFYLTRAIQYFFPARFITPTFPILIGLSTAALYAYFAGFNIPTRRALSALVIVCTIRLSRRYYSPFQYFYLVIGFLLLFEPLMILSNSFWLSISAVGVLLIWYHAFPISLIQWQHRPLFPKALAILSLVHLQIGLFLLFTPIQLLLFNGFSLNGIIANLIIVPIFSFILVPLVLFAVLSNGAFFSWQIADYLVHLTTNIIQFLQGQWVTFSINSVFILTALFLALFGSLLWLAYFFTNQKSQSHQLTKLIKRKGFTFHPQYFPFQTKSAFLPIFSLLFPAIIGLLIIPIYRILNRPTWQLETLDVGQGLATLIVKNGRGVLYDSGASWRGGSMAELEILPYLQREGIKLEMLILSHDDNDHAGGATPLLTALPNIKLITPSLKYYPHKNNKIDRTFCQKDISWQWQGLMFRVLSPPQKVTRAKNADSCVILLQDKQHKILLTGDADRLVERQIAVNAGKIDILQIGHHGSKTSTSEFLLSRTKPKIGLISSGKHNPWKFPHIDVLERLKRYQVQTKNTADVGQIRINFYEKSVQIQTARTLFSPWYARPIGLSEK</sequence>
<evidence type="ECO:0000313" key="8">
    <source>
        <dbReference type="EMBL" id="OOF70368.1"/>
    </source>
</evidence>
<comment type="subcellular location">
    <subcellularLocation>
        <location evidence="1">Cell membrane</location>
        <topology evidence="1">Multi-pass membrane protein</topology>
    </subcellularLocation>
</comment>
<dbReference type="Pfam" id="PF00753">
    <property type="entry name" value="Lactamase_B"/>
    <property type="match status" value="1"/>
</dbReference>
<dbReference type="Proteomes" id="UP000188820">
    <property type="component" value="Unassembled WGS sequence"/>
</dbReference>
<dbReference type="InterPro" id="IPR001279">
    <property type="entry name" value="Metallo-B-lactamas"/>
</dbReference>
<dbReference type="Pfam" id="PF13567">
    <property type="entry name" value="DUF4131"/>
    <property type="match status" value="1"/>
</dbReference>
<dbReference type="NCBIfam" id="TIGR00360">
    <property type="entry name" value="ComEC_N-term"/>
    <property type="match status" value="1"/>
</dbReference>
<feature type="transmembrane region" description="Helical" evidence="6">
    <location>
        <begin position="466"/>
        <end position="487"/>
    </location>
</feature>
<dbReference type="InterPro" id="IPR052159">
    <property type="entry name" value="Competence_DNA_uptake"/>
</dbReference>
<feature type="transmembrane region" description="Helical" evidence="6">
    <location>
        <begin position="341"/>
        <end position="362"/>
    </location>
</feature>
<evidence type="ECO:0000256" key="4">
    <source>
        <dbReference type="ARBA" id="ARBA00022989"/>
    </source>
</evidence>
<dbReference type="InterPro" id="IPR004797">
    <property type="entry name" value="Competence_ComEC/Rec2"/>
</dbReference>
<evidence type="ECO:0000259" key="7">
    <source>
        <dbReference type="SMART" id="SM00849"/>
    </source>
</evidence>
<feature type="transmembrane region" description="Helical" evidence="6">
    <location>
        <begin position="520"/>
        <end position="541"/>
    </location>
</feature>
<organism evidence="8 9">
    <name type="scientific">Rodentibacter caecimuris</name>
    <dbReference type="NCBI Taxonomy" id="1796644"/>
    <lineage>
        <taxon>Bacteria</taxon>
        <taxon>Pseudomonadati</taxon>
        <taxon>Pseudomonadota</taxon>
        <taxon>Gammaproteobacteria</taxon>
        <taxon>Pasteurellales</taxon>
        <taxon>Pasteurellaceae</taxon>
        <taxon>Rodentibacter</taxon>
    </lineage>
</organism>
<keyword evidence="2" id="KW-1003">Cell membrane</keyword>
<feature type="transmembrane region" description="Helical" evidence="6">
    <location>
        <begin position="406"/>
        <end position="429"/>
    </location>
</feature>